<dbReference type="OrthoDB" id="9799320at2"/>
<reference evidence="4 5" key="1">
    <citation type="submission" date="2019-07" db="EMBL/GenBank/DDBJ databases">
        <title>Pseudomonas mangiferae sp. nov., isolated from bark of mango tree in Thailand.</title>
        <authorList>
            <person name="Srisuk N."/>
            <person name="Anurat P."/>
        </authorList>
    </citation>
    <scope>NUCLEOTIDE SEQUENCE [LARGE SCALE GENOMIC DNA]</scope>
    <source>
        <strain evidence="4 5">DMKU_BBB3-04</strain>
    </source>
</reference>
<dbReference type="RefSeq" id="WP_143487548.1">
    <property type="nucleotide sequence ID" value="NZ_VJOY01000004.1"/>
</dbReference>
<dbReference type="PANTHER" id="PTHR43597:SF5">
    <property type="entry name" value="SUFE-LIKE PROTEIN 2, CHLOROPLASTIC"/>
    <property type="match status" value="1"/>
</dbReference>
<sequence length="158" mass="17000">MSDSLPAPAQAALQAFADQPGWEQRARLLMQWGERLEPLDVAERDERHRVRGCESAVWLVAQRRGAGWQFRAASEARLLRGLLALLLARVDGLPAAELASLDLADWFARLGLSRQLSPSRSNGLNAVLARMRALIAEDGRATDGSPGAGPSENAPPGA</sequence>
<accession>A0A553H130</accession>
<gene>
    <name evidence="4" type="ORF">FM069_06875</name>
</gene>
<protein>
    <submittedName>
        <fullName evidence="4">SufE family protein</fullName>
    </submittedName>
</protein>
<dbReference type="AlphaFoldDB" id="A0A553H130"/>
<name>A0A553H130_9PSED</name>
<dbReference type="Proteomes" id="UP000315235">
    <property type="component" value="Unassembled WGS sequence"/>
</dbReference>
<dbReference type="InterPro" id="IPR003808">
    <property type="entry name" value="Fe-S_metab-assoc_dom"/>
</dbReference>
<dbReference type="SUPFAM" id="SSF82649">
    <property type="entry name" value="SufE/NifU"/>
    <property type="match status" value="1"/>
</dbReference>
<organism evidence="4 5">
    <name type="scientific">Pseudomonas mangiferae</name>
    <dbReference type="NCBI Taxonomy" id="2593654"/>
    <lineage>
        <taxon>Bacteria</taxon>
        <taxon>Pseudomonadati</taxon>
        <taxon>Pseudomonadota</taxon>
        <taxon>Gammaproteobacteria</taxon>
        <taxon>Pseudomonadales</taxon>
        <taxon>Pseudomonadaceae</taxon>
        <taxon>Pseudomonas</taxon>
    </lineage>
</organism>
<evidence type="ECO:0000256" key="1">
    <source>
        <dbReference type="ARBA" id="ARBA00010282"/>
    </source>
</evidence>
<feature type="domain" description="Fe-S metabolism associated" evidence="3">
    <location>
        <begin position="14"/>
        <end position="133"/>
    </location>
</feature>
<keyword evidence="5" id="KW-1185">Reference proteome</keyword>
<dbReference type="Pfam" id="PF02657">
    <property type="entry name" value="SufE"/>
    <property type="match status" value="1"/>
</dbReference>
<evidence type="ECO:0000313" key="5">
    <source>
        <dbReference type="Proteomes" id="UP000315235"/>
    </source>
</evidence>
<evidence type="ECO:0000256" key="2">
    <source>
        <dbReference type="SAM" id="MobiDB-lite"/>
    </source>
</evidence>
<dbReference type="PANTHER" id="PTHR43597">
    <property type="entry name" value="SULFUR ACCEPTOR PROTEIN CSDE"/>
    <property type="match status" value="1"/>
</dbReference>
<comment type="caution">
    <text evidence="4">The sequence shown here is derived from an EMBL/GenBank/DDBJ whole genome shotgun (WGS) entry which is preliminary data.</text>
</comment>
<comment type="similarity">
    <text evidence="1">Belongs to the SufE family.</text>
</comment>
<evidence type="ECO:0000313" key="4">
    <source>
        <dbReference type="EMBL" id="TRX75456.1"/>
    </source>
</evidence>
<evidence type="ECO:0000259" key="3">
    <source>
        <dbReference type="Pfam" id="PF02657"/>
    </source>
</evidence>
<proteinExistence type="inferred from homology"/>
<feature type="region of interest" description="Disordered" evidence="2">
    <location>
        <begin position="139"/>
        <end position="158"/>
    </location>
</feature>
<dbReference type="EMBL" id="VJOY01000004">
    <property type="protein sequence ID" value="TRX75456.1"/>
    <property type="molecule type" value="Genomic_DNA"/>
</dbReference>
<dbReference type="Gene3D" id="3.90.1010.10">
    <property type="match status" value="1"/>
</dbReference>